<keyword evidence="24" id="KW-1185">Reference proteome</keyword>
<dbReference type="EC" id="1.1.1.141" evidence="3"/>
<keyword evidence="2" id="KW-0560">Oxidoreductase</keyword>
<dbReference type="PRINTS" id="PR00080">
    <property type="entry name" value="SDRFAMILY"/>
</dbReference>
<comment type="similarity">
    <text evidence="1 22">Belongs to the short-chain dehydrogenases/reductases (SDR) family.</text>
</comment>
<evidence type="ECO:0000256" key="10">
    <source>
        <dbReference type="ARBA" id="ARBA00047672"/>
    </source>
</evidence>
<dbReference type="SUPFAM" id="SSF51735">
    <property type="entry name" value="NAD(P)-binding Rossmann-fold domains"/>
    <property type="match status" value="1"/>
</dbReference>
<evidence type="ECO:0000256" key="6">
    <source>
        <dbReference type="ARBA" id="ARBA00041812"/>
    </source>
</evidence>
<dbReference type="InterPro" id="IPR020904">
    <property type="entry name" value="Sc_DH/Rdtase_CS"/>
</dbReference>
<evidence type="ECO:0000256" key="16">
    <source>
        <dbReference type="ARBA" id="ARBA00048535"/>
    </source>
</evidence>
<evidence type="ECO:0000256" key="12">
    <source>
        <dbReference type="ARBA" id="ARBA00048140"/>
    </source>
</evidence>
<evidence type="ECO:0000256" key="3">
    <source>
        <dbReference type="ARBA" id="ARBA00038968"/>
    </source>
</evidence>
<gene>
    <name evidence="23" type="ORF">CHIRRI_LOCUS3849</name>
</gene>
<proteinExistence type="inferred from homology"/>
<name>A0A9N9RP50_9DIPT</name>
<evidence type="ECO:0000256" key="8">
    <source>
        <dbReference type="ARBA" id="ARBA00045705"/>
    </source>
</evidence>
<dbReference type="Proteomes" id="UP001153620">
    <property type="component" value="Chromosome 1"/>
</dbReference>
<dbReference type="GO" id="GO:0047034">
    <property type="term" value="F:15-hydroxyicosatetraenoate dehydrogenase activity"/>
    <property type="evidence" value="ECO:0007669"/>
    <property type="project" value="UniProtKB-EC"/>
</dbReference>
<comment type="catalytic activity">
    <reaction evidence="15">
        <text>resolvin D2 + NAD(+) = 7-oxoresolvin D2 + NADH + H(+)</text>
        <dbReference type="Rhea" id="RHEA:53584"/>
        <dbReference type="ChEBI" id="CHEBI:15378"/>
        <dbReference type="ChEBI" id="CHEBI:57540"/>
        <dbReference type="ChEBI" id="CHEBI:57945"/>
        <dbReference type="ChEBI" id="CHEBI:133367"/>
        <dbReference type="ChEBI" id="CHEBI:137497"/>
    </reaction>
    <physiologicalReaction direction="left-to-right" evidence="15">
        <dbReference type="Rhea" id="RHEA:53585"/>
    </physiologicalReaction>
</comment>
<evidence type="ECO:0000313" key="24">
    <source>
        <dbReference type="Proteomes" id="UP001153620"/>
    </source>
</evidence>
<evidence type="ECO:0000256" key="11">
    <source>
        <dbReference type="ARBA" id="ARBA00048008"/>
    </source>
</evidence>
<dbReference type="InterPro" id="IPR036291">
    <property type="entry name" value="NAD(P)-bd_dom_sf"/>
</dbReference>
<dbReference type="Pfam" id="PF00106">
    <property type="entry name" value="adh_short"/>
    <property type="match status" value="1"/>
</dbReference>
<comment type="catalytic activity">
    <reaction evidence="16">
        <text>lipoxin A4 + NAD(+) = 15-oxo-(5S,6R)-dihydroxy-(7E,9E,11Z,13E)-eicosatetraenoate + NADH + H(+)</text>
        <dbReference type="Rhea" id="RHEA:41572"/>
        <dbReference type="ChEBI" id="CHEBI:15378"/>
        <dbReference type="ChEBI" id="CHEBI:57540"/>
        <dbReference type="ChEBI" id="CHEBI:57945"/>
        <dbReference type="ChEBI" id="CHEBI:67026"/>
        <dbReference type="ChEBI" id="CHEBI:78311"/>
    </reaction>
    <physiologicalReaction direction="left-to-right" evidence="16">
        <dbReference type="Rhea" id="RHEA:41573"/>
    </physiologicalReaction>
</comment>
<comment type="function">
    <text evidence="8">Catalyzes the NAD-dependent dehydrogenation (oxidation) of a broad array of hydroxylated polyunsaturated fatty acids (mainly eicosanoids and docosanoids, including prostaglandins, lipoxins and resolvins), yielding their corresponding keto (oxo) metabolites. Decreases the levels of the pro-proliferative prostaglandins such as prostaglandin E2 (whose activity is increased in cancer because of an increase in the expression of cyclooxygenase 2) and generates oxo-fatty acid products that can profoundly influence cell function by abrogating pro-inflammatory cytokine expression. Converts resolvins E1, D1 and D2 to their oxo products, which represents a mode of resolvin inactivation. Resolvin E1 plays important roles during the resolution phase of acute inflammation, while resolvins D1 and D2 have a unique role in obesity-induced adipose inflammation.</text>
</comment>
<comment type="catalytic activity">
    <reaction evidence="17">
        <text>prostaglandin A1 + NAD(+) = 15-oxo-prostaglandin A1 + NADH + H(+)</text>
        <dbReference type="Rhea" id="RHEA:41263"/>
        <dbReference type="ChEBI" id="CHEBI:15378"/>
        <dbReference type="ChEBI" id="CHEBI:57398"/>
        <dbReference type="ChEBI" id="CHEBI:57540"/>
        <dbReference type="ChEBI" id="CHEBI:57945"/>
        <dbReference type="ChEBI" id="CHEBI:85072"/>
    </reaction>
    <physiologicalReaction direction="left-to-right" evidence="17">
        <dbReference type="Rhea" id="RHEA:41264"/>
    </physiologicalReaction>
</comment>
<reference evidence="23" key="2">
    <citation type="submission" date="2022-10" db="EMBL/GenBank/DDBJ databases">
        <authorList>
            <consortium name="ENA_rothamsted_submissions"/>
            <consortium name="culmorum"/>
            <person name="King R."/>
        </authorList>
    </citation>
    <scope>NUCLEOTIDE SEQUENCE</scope>
</reference>
<evidence type="ECO:0000256" key="15">
    <source>
        <dbReference type="ARBA" id="ARBA00048393"/>
    </source>
</evidence>
<evidence type="ECO:0000256" key="13">
    <source>
        <dbReference type="ARBA" id="ARBA00048144"/>
    </source>
</evidence>
<comment type="catalytic activity">
    <reaction evidence="21">
        <text>resolvin E1 + NAD(+) = 18-oxo-resolvin E1 + NADH + H(+)</text>
        <dbReference type="Rhea" id="RHEA:49244"/>
        <dbReference type="ChEBI" id="CHEBI:15378"/>
        <dbReference type="ChEBI" id="CHEBI:57540"/>
        <dbReference type="ChEBI" id="CHEBI:57945"/>
        <dbReference type="ChEBI" id="CHEBI:91000"/>
        <dbReference type="ChEBI" id="CHEBI:91001"/>
    </reaction>
    <physiologicalReaction direction="left-to-right" evidence="21">
        <dbReference type="Rhea" id="RHEA:49245"/>
    </physiologicalReaction>
</comment>
<comment type="catalytic activity">
    <reaction evidence="10">
        <text>resolvin D1 + NAD(+) = 8-oxoresolvin D1 + NADH + H(+)</text>
        <dbReference type="Rhea" id="RHEA:50124"/>
        <dbReference type="ChEBI" id="CHEBI:15378"/>
        <dbReference type="ChEBI" id="CHEBI:57540"/>
        <dbReference type="ChEBI" id="CHEBI:57945"/>
        <dbReference type="ChEBI" id="CHEBI:132079"/>
        <dbReference type="ChEBI" id="CHEBI:132080"/>
    </reaction>
    <physiologicalReaction direction="left-to-right" evidence="10">
        <dbReference type="Rhea" id="RHEA:50125"/>
    </physiologicalReaction>
</comment>
<dbReference type="GO" id="GO:0005737">
    <property type="term" value="C:cytoplasm"/>
    <property type="evidence" value="ECO:0007669"/>
    <property type="project" value="TreeGrafter"/>
</dbReference>
<protein>
    <recommendedName>
        <fullName evidence="5">15-hydroxyprostaglandin dehydrogenase [NAD(+)]</fullName>
        <ecNumber evidence="3">1.1.1.141</ecNumber>
        <ecNumber evidence="4">1.1.1.232</ecNumber>
    </recommendedName>
    <alternativeName>
        <fullName evidence="7">Eicosanoid/docosanoid dehydrogenase [NAD(+)]</fullName>
    </alternativeName>
    <alternativeName>
        <fullName evidence="6">Prostaglandin dehydrogenase 1</fullName>
    </alternativeName>
</protein>
<evidence type="ECO:0000313" key="23">
    <source>
        <dbReference type="EMBL" id="CAG9800912.1"/>
    </source>
</evidence>
<comment type="catalytic activity">
    <reaction evidence="14">
        <text>resolvin D1 + NAD(+) = 17-oxoresolvin D1 + NADH + H(+)</text>
        <dbReference type="Rhea" id="RHEA:50128"/>
        <dbReference type="ChEBI" id="CHEBI:15378"/>
        <dbReference type="ChEBI" id="CHEBI:57540"/>
        <dbReference type="ChEBI" id="CHEBI:57945"/>
        <dbReference type="ChEBI" id="CHEBI:132079"/>
        <dbReference type="ChEBI" id="CHEBI:132081"/>
    </reaction>
    <physiologicalReaction direction="left-to-right" evidence="14">
        <dbReference type="Rhea" id="RHEA:50129"/>
    </physiologicalReaction>
</comment>
<dbReference type="EC" id="1.1.1.232" evidence="4"/>
<evidence type="ECO:0000256" key="14">
    <source>
        <dbReference type="ARBA" id="ARBA00048170"/>
    </source>
</evidence>
<evidence type="ECO:0000256" key="4">
    <source>
        <dbReference type="ARBA" id="ARBA00039060"/>
    </source>
</evidence>
<comment type="catalytic activity">
    <reaction evidence="18">
        <text>prostaglandin E2 + NAD(+) = 15-oxoprostaglandin E2 + NADH + H(+)</text>
        <dbReference type="Rhea" id="RHEA:11876"/>
        <dbReference type="ChEBI" id="CHEBI:15378"/>
        <dbReference type="ChEBI" id="CHEBI:57400"/>
        <dbReference type="ChEBI" id="CHEBI:57540"/>
        <dbReference type="ChEBI" id="CHEBI:57945"/>
        <dbReference type="ChEBI" id="CHEBI:606564"/>
        <dbReference type="EC" id="1.1.1.141"/>
    </reaction>
    <physiologicalReaction direction="left-to-right" evidence="18">
        <dbReference type="Rhea" id="RHEA:11877"/>
    </physiologicalReaction>
</comment>
<accession>A0A9N9RP50</accession>
<evidence type="ECO:0000256" key="19">
    <source>
        <dbReference type="ARBA" id="ARBA00048921"/>
    </source>
</evidence>
<dbReference type="OrthoDB" id="417891at2759"/>
<dbReference type="PRINTS" id="PR00081">
    <property type="entry name" value="GDHRDH"/>
</dbReference>
<dbReference type="EMBL" id="OU895877">
    <property type="protein sequence ID" value="CAG9800912.1"/>
    <property type="molecule type" value="Genomic_DNA"/>
</dbReference>
<evidence type="ECO:0000256" key="2">
    <source>
        <dbReference type="ARBA" id="ARBA00023002"/>
    </source>
</evidence>
<comment type="catalytic activity">
    <reaction evidence="9">
        <text>prostaglandin E1 + NAD(+) = 15-oxoprostaglandin E1 + NADH + H(+)</text>
        <dbReference type="Rhea" id="RHEA:16477"/>
        <dbReference type="ChEBI" id="CHEBI:15378"/>
        <dbReference type="ChEBI" id="CHEBI:57397"/>
        <dbReference type="ChEBI" id="CHEBI:57401"/>
        <dbReference type="ChEBI" id="CHEBI:57540"/>
        <dbReference type="ChEBI" id="CHEBI:57945"/>
    </reaction>
    <physiologicalReaction direction="left-to-right" evidence="9">
        <dbReference type="Rhea" id="RHEA:16478"/>
    </physiologicalReaction>
</comment>
<evidence type="ECO:0000256" key="18">
    <source>
        <dbReference type="ARBA" id="ARBA00048739"/>
    </source>
</evidence>
<evidence type="ECO:0000256" key="20">
    <source>
        <dbReference type="ARBA" id="ARBA00049151"/>
    </source>
</evidence>
<comment type="catalytic activity">
    <reaction evidence="13">
        <text>(11R)-hydroxy-(5Z,8Z,12E,14Z)-eicosatetraenoate + NAD(+) = 11-oxo-(5Z,8Z,12E,14Z)-eicosatetraenoate + NADH + H(+)</text>
        <dbReference type="Rhea" id="RHEA:48640"/>
        <dbReference type="ChEBI" id="CHEBI:15378"/>
        <dbReference type="ChEBI" id="CHEBI:57540"/>
        <dbReference type="ChEBI" id="CHEBI:57945"/>
        <dbReference type="ChEBI" id="CHEBI:78836"/>
        <dbReference type="ChEBI" id="CHEBI:90697"/>
    </reaction>
    <physiologicalReaction direction="left-to-right" evidence="13">
        <dbReference type="Rhea" id="RHEA:48641"/>
    </physiologicalReaction>
</comment>
<evidence type="ECO:0000256" key="9">
    <source>
        <dbReference type="ARBA" id="ARBA00047325"/>
    </source>
</evidence>
<reference evidence="23" key="1">
    <citation type="submission" date="2022-01" db="EMBL/GenBank/DDBJ databases">
        <authorList>
            <person name="King R."/>
        </authorList>
    </citation>
    <scope>NUCLEOTIDE SEQUENCE</scope>
</reference>
<dbReference type="Gene3D" id="3.40.50.720">
    <property type="entry name" value="NAD(P)-binding Rossmann-like Domain"/>
    <property type="match status" value="1"/>
</dbReference>
<evidence type="ECO:0000256" key="5">
    <source>
        <dbReference type="ARBA" id="ARBA00040276"/>
    </source>
</evidence>
<evidence type="ECO:0000256" key="17">
    <source>
        <dbReference type="ARBA" id="ARBA00048611"/>
    </source>
</evidence>
<dbReference type="AlphaFoldDB" id="A0A9N9RP50"/>
<comment type="catalytic activity">
    <reaction evidence="19">
        <text>resolvin D2 + NAD(+) = 16-oxoresolvin D2 + NADH + H(+)</text>
        <dbReference type="Rhea" id="RHEA:53588"/>
        <dbReference type="ChEBI" id="CHEBI:15378"/>
        <dbReference type="ChEBI" id="CHEBI:57540"/>
        <dbReference type="ChEBI" id="CHEBI:57945"/>
        <dbReference type="ChEBI" id="CHEBI:133367"/>
        <dbReference type="ChEBI" id="CHEBI:137498"/>
    </reaction>
    <physiologicalReaction direction="left-to-right" evidence="19">
        <dbReference type="Rhea" id="RHEA:53589"/>
    </physiologicalReaction>
</comment>
<dbReference type="PANTHER" id="PTHR44229">
    <property type="entry name" value="15-HYDROXYPROSTAGLANDIN DEHYDROGENASE [NAD(+)]"/>
    <property type="match status" value="1"/>
</dbReference>
<evidence type="ECO:0000256" key="22">
    <source>
        <dbReference type="RuleBase" id="RU000363"/>
    </source>
</evidence>
<evidence type="ECO:0000256" key="7">
    <source>
        <dbReference type="ARBA" id="ARBA00042026"/>
    </source>
</evidence>
<dbReference type="InterPro" id="IPR002347">
    <property type="entry name" value="SDR_fam"/>
</dbReference>
<evidence type="ECO:0000256" key="21">
    <source>
        <dbReference type="ARBA" id="ARBA00049188"/>
    </source>
</evidence>
<dbReference type="PANTHER" id="PTHR44229:SF4">
    <property type="entry name" value="15-HYDROXYPROSTAGLANDIN DEHYDROGENASE [NAD(+)]"/>
    <property type="match status" value="1"/>
</dbReference>
<comment type="catalytic activity">
    <reaction evidence="12">
        <text>15-oxo-(5S,6R)-dihydroxy-(7E,9E,11Z)-eicosatrienoate + NADH + H(+) = (5S,6R,15S)-trihydroxy-(7E,9E,11Z)-eicosatrienoate + NAD(+)</text>
        <dbReference type="Rhea" id="RHEA:41596"/>
        <dbReference type="ChEBI" id="CHEBI:15378"/>
        <dbReference type="ChEBI" id="CHEBI:57540"/>
        <dbReference type="ChEBI" id="CHEBI:57945"/>
        <dbReference type="ChEBI" id="CHEBI:78325"/>
        <dbReference type="ChEBI" id="CHEBI:78329"/>
    </reaction>
    <physiologicalReaction direction="left-to-right" evidence="12">
        <dbReference type="Rhea" id="RHEA:41597"/>
    </physiologicalReaction>
</comment>
<dbReference type="GO" id="GO:0016404">
    <property type="term" value="F:15-hydroxyprostaglandin dehydrogenase (NAD+) activity"/>
    <property type="evidence" value="ECO:0007669"/>
    <property type="project" value="UniProtKB-EC"/>
</dbReference>
<organism evidence="23 24">
    <name type="scientific">Chironomus riparius</name>
    <dbReference type="NCBI Taxonomy" id="315576"/>
    <lineage>
        <taxon>Eukaryota</taxon>
        <taxon>Metazoa</taxon>
        <taxon>Ecdysozoa</taxon>
        <taxon>Arthropoda</taxon>
        <taxon>Hexapoda</taxon>
        <taxon>Insecta</taxon>
        <taxon>Pterygota</taxon>
        <taxon>Neoptera</taxon>
        <taxon>Endopterygota</taxon>
        <taxon>Diptera</taxon>
        <taxon>Nematocera</taxon>
        <taxon>Chironomoidea</taxon>
        <taxon>Chironomidae</taxon>
        <taxon>Chironominae</taxon>
        <taxon>Chironomus</taxon>
    </lineage>
</organism>
<evidence type="ECO:0000256" key="1">
    <source>
        <dbReference type="ARBA" id="ARBA00006484"/>
    </source>
</evidence>
<dbReference type="PROSITE" id="PS00061">
    <property type="entry name" value="ADH_SHORT"/>
    <property type="match status" value="1"/>
</dbReference>
<comment type="catalytic activity">
    <reaction evidence="20">
        <text>(15S)-hydroxy-(5Z,8Z,11Z,13E)-eicosatetraenoate + NAD(+) = 15-oxo-(5Z,8Z,11Z,13E)-eicosatetraenoate + NADH + H(+)</text>
        <dbReference type="Rhea" id="RHEA:23260"/>
        <dbReference type="ChEBI" id="CHEBI:15378"/>
        <dbReference type="ChEBI" id="CHEBI:57409"/>
        <dbReference type="ChEBI" id="CHEBI:57410"/>
        <dbReference type="ChEBI" id="CHEBI:57540"/>
        <dbReference type="ChEBI" id="CHEBI:57945"/>
        <dbReference type="EC" id="1.1.1.232"/>
    </reaction>
    <physiologicalReaction direction="left-to-right" evidence="20">
        <dbReference type="Rhea" id="RHEA:23261"/>
    </physiologicalReaction>
</comment>
<sequence length="256" mass="28629">MLLKDKVCIITGGAVQIGRAFAEQLLKDGAFISIFDLDSDSGELCCAELQQQFGKNRIIFCHCDVTDYTQFEESFLTTKDTFGRIDILVNNAEIQNDKFWELETDVNLNGFIRGTLLAYQFMSKGKGNGGTIVNIGSSCSTKPFVSSPIYTATKHAIIGLTKAYGDQYHFNQTGVRVICYCVGPTESDSISHSRQNNNTPNHERARKIDMQGMRYQKLDHVAKELIPIILNASSGSLWLVKNDEKSKEIPYSNEIF</sequence>
<comment type="catalytic activity">
    <reaction evidence="11">
        <text>14-hydroxy-(4Z,7Z,10Z,12E,16Z,19Z)-docosahexaenoate + NAD(+) = 14-oxo-(4Z,7Z,10Z,12E,16Z,19Z)-docosahexaenoate + NADH + H(+)</text>
        <dbReference type="Rhea" id="RHEA:48952"/>
        <dbReference type="ChEBI" id="CHEBI:15378"/>
        <dbReference type="ChEBI" id="CHEBI:57540"/>
        <dbReference type="ChEBI" id="CHEBI:57945"/>
        <dbReference type="ChEBI" id="CHEBI:90866"/>
        <dbReference type="ChEBI" id="CHEBI:90867"/>
    </reaction>
    <physiologicalReaction direction="left-to-right" evidence="11">
        <dbReference type="Rhea" id="RHEA:48953"/>
    </physiologicalReaction>
</comment>